<reference evidence="1 2" key="1">
    <citation type="submission" date="2020-08" db="EMBL/GenBank/DDBJ databases">
        <title>Plant Genome Project.</title>
        <authorList>
            <person name="Zhang R.-G."/>
        </authorList>
    </citation>
    <scope>NUCLEOTIDE SEQUENCE [LARGE SCALE GENOMIC DNA]</scope>
    <source>
        <tissue evidence="1">Rhizome</tissue>
    </source>
</reference>
<evidence type="ECO:0000313" key="2">
    <source>
        <dbReference type="Proteomes" id="UP000734854"/>
    </source>
</evidence>
<dbReference type="Proteomes" id="UP000734854">
    <property type="component" value="Unassembled WGS sequence"/>
</dbReference>
<organism evidence="1 2">
    <name type="scientific">Zingiber officinale</name>
    <name type="common">Ginger</name>
    <name type="synonym">Amomum zingiber</name>
    <dbReference type="NCBI Taxonomy" id="94328"/>
    <lineage>
        <taxon>Eukaryota</taxon>
        <taxon>Viridiplantae</taxon>
        <taxon>Streptophyta</taxon>
        <taxon>Embryophyta</taxon>
        <taxon>Tracheophyta</taxon>
        <taxon>Spermatophyta</taxon>
        <taxon>Magnoliopsida</taxon>
        <taxon>Liliopsida</taxon>
        <taxon>Zingiberales</taxon>
        <taxon>Zingiberaceae</taxon>
        <taxon>Zingiber</taxon>
    </lineage>
</organism>
<comment type="caution">
    <text evidence="1">The sequence shown here is derived from an EMBL/GenBank/DDBJ whole genome shotgun (WGS) entry which is preliminary data.</text>
</comment>
<name>A0A8J5L6I4_ZINOF</name>
<dbReference type="OrthoDB" id="694709at2759"/>
<sequence>MLFVHKDASARRRFPFFASSPPKSPPGSLALPFEDTVAARLADLLRDASSLSWLARAVRVLALILDAAAALLADSSASSSDLATLACYLDSGVVLLDICNAASAEIDRLLRRRLHLRFAIHAIATSDGGRDAERLRKARDSLVEWTACARRSIKPSIVGLVRSLAPANPPRGKISIARRVIYAVEAVSSLIAGILVAVLGGSEQLTPASVPSDLPWAKEYNDLAAAISCELVGDRFAAELDAAEAAVKTLTDVISTDGDDENTETTLRKYVESTEKATGGLTEALDELSNAVNGLFRSALGLRNVTSQAFRVDSCN</sequence>
<dbReference type="EMBL" id="JACMSC010000011">
    <property type="protein sequence ID" value="KAG6502240.1"/>
    <property type="molecule type" value="Genomic_DNA"/>
</dbReference>
<proteinExistence type="predicted"/>
<dbReference type="PANTHER" id="PTHR31509">
    <property type="entry name" value="BPS1-LIKE PROTEIN"/>
    <property type="match status" value="1"/>
</dbReference>
<evidence type="ECO:0000313" key="1">
    <source>
        <dbReference type="EMBL" id="KAG6502240.1"/>
    </source>
</evidence>
<keyword evidence="2" id="KW-1185">Reference proteome</keyword>
<accession>A0A8J5L6I4</accession>
<dbReference type="AlphaFoldDB" id="A0A8J5L6I4"/>
<protein>
    <submittedName>
        <fullName evidence="1">Uncharacterized protein</fullName>
    </submittedName>
</protein>
<gene>
    <name evidence="1" type="ORF">ZIOFF_042129</name>
</gene>